<dbReference type="OrthoDB" id="9803036at2"/>
<dbReference type="AlphaFoldDB" id="A0A1T4RYM9"/>
<feature type="domain" description="Mannose-1-phosphate guanyltransferase C-terminal" evidence="3">
    <location>
        <begin position="48"/>
        <end position="144"/>
    </location>
</feature>
<keyword evidence="4" id="KW-0808">Transferase</keyword>
<dbReference type="EMBL" id="FUWJ01000006">
    <property type="protein sequence ID" value="SKA21027.1"/>
    <property type="molecule type" value="Genomic_DNA"/>
</dbReference>
<dbReference type="CDD" id="cd04645">
    <property type="entry name" value="LbH_gamma_CA_like"/>
    <property type="match status" value="1"/>
</dbReference>
<reference evidence="5" key="1">
    <citation type="submission" date="2017-02" db="EMBL/GenBank/DDBJ databases">
        <authorList>
            <person name="Varghese N."/>
            <person name="Submissions S."/>
        </authorList>
    </citation>
    <scope>NUCLEOTIDE SEQUENCE [LARGE SCALE GENOMIC DNA]</scope>
    <source>
        <strain evidence="5">ATCC 27094</strain>
    </source>
</reference>
<sequence>MAIYQLNDRKPIIPASCYIAEEAVIIGDVRLGERVNIWFGAVLRGDNEPIVIGDDSNIQENCVLHTDPGAPLTIGQKVTVGHQVMLHGCTIGDGSLIGIQAVVLNRSVIGKDCLVGAGAVVTEGKSFPDRSVIFGSPAKVARELDEQNAVRLAMSAESYVHRGQNYKANLKRIG</sequence>
<evidence type="ECO:0000313" key="5">
    <source>
        <dbReference type="Proteomes" id="UP000190092"/>
    </source>
</evidence>
<protein>
    <submittedName>
        <fullName evidence="4">Carbonic anhydrase or acetyltransferase, isoleucine patch superfamily</fullName>
    </submittedName>
</protein>
<dbReference type="SUPFAM" id="SSF51161">
    <property type="entry name" value="Trimeric LpxA-like enzymes"/>
    <property type="match status" value="1"/>
</dbReference>
<gene>
    <name evidence="4" type="ORF">SAMN02745126_04180</name>
</gene>
<dbReference type="InterPro" id="IPR047324">
    <property type="entry name" value="LbH_gamma_CA-like"/>
</dbReference>
<evidence type="ECO:0000256" key="2">
    <source>
        <dbReference type="ARBA" id="ARBA00023315"/>
    </source>
</evidence>
<keyword evidence="1" id="KW-0677">Repeat</keyword>
<keyword evidence="5" id="KW-1185">Reference proteome</keyword>
<evidence type="ECO:0000313" key="4">
    <source>
        <dbReference type="EMBL" id="SKA21027.1"/>
    </source>
</evidence>
<dbReference type="STRING" id="225324.SAMN02745126_04180"/>
<dbReference type="PANTHER" id="PTHR13061:SF29">
    <property type="entry name" value="GAMMA CARBONIC ANHYDRASE-LIKE 1, MITOCHONDRIAL-RELATED"/>
    <property type="match status" value="1"/>
</dbReference>
<dbReference type="PANTHER" id="PTHR13061">
    <property type="entry name" value="DYNACTIN SUBUNIT P25"/>
    <property type="match status" value="1"/>
</dbReference>
<keyword evidence="2" id="KW-0012">Acyltransferase</keyword>
<dbReference type="Pfam" id="PF25087">
    <property type="entry name" value="GMPPB_C"/>
    <property type="match status" value="1"/>
</dbReference>
<dbReference type="RefSeq" id="WP_085935864.1">
    <property type="nucleotide sequence ID" value="NZ_FUWJ01000006.1"/>
</dbReference>
<dbReference type="InterPro" id="IPR050484">
    <property type="entry name" value="Transf_Hexapept/Carb_Anhydrase"/>
</dbReference>
<dbReference type="Proteomes" id="UP000190092">
    <property type="component" value="Unassembled WGS sequence"/>
</dbReference>
<accession>A0A1T4RYM9</accession>
<organism evidence="4 5">
    <name type="scientific">Enhydrobacter aerosaccus</name>
    <dbReference type="NCBI Taxonomy" id="225324"/>
    <lineage>
        <taxon>Bacteria</taxon>
        <taxon>Pseudomonadati</taxon>
        <taxon>Pseudomonadota</taxon>
        <taxon>Alphaproteobacteria</taxon>
        <taxon>Hyphomicrobiales</taxon>
        <taxon>Enhydrobacter</taxon>
    </lineage>
</organism>
<dbReference type="InterPro" id="IPR011004">
    <property type="entry name" value="Trimer_LpxA-like_sf"/>
</dbReference>
<evidence type="ECO:0000259" key="3">
    <source>
        <dbReference type="Pfam" id="PF25087"/>
    </source>
</evidence>
<dbReference type="InterPro" id="IPR056729">
    <property type="entry name" value="GMPPB_C"/>
</dbReference>
<proteinExistence type="predicted"/>
<evidence type="ECO:0000256" key="1">
    <source>
        <dbReference type="ARBA" id="ARBA00022737"/>
    </source>
</evidence>
<dbReference type="GO" id="GO:0016740">
    <property type="term" value="F:transferase activity"/>
    <property type="evidence" value="ECO:0007669"/>
    <property type="project" value="UniProtKB-KW"/>
</dbReference>
<dbReference type="Gene3D" id="2.160.10.10">
    <property type="entry name" value="Hexapeptide repeat proteins"/>
    <property type="match status" value="1"/>
</dbReference>
<name>A0A1T4RYM9_9HYPH</name>